<dbReference type="EMBL" id="CAIIXF020000002">
    <property type="protein sequence ID" value="CAH1778319.1"/>
    <property type="molecule type" value="Genomic_DNA"/>
</dbReference>
<keyword evidence="2" id="KW-1133">Transmembrane helix</keyword>
<evidence type="ECO:0000256" key="2">
    <source>
        <dbReference type="SAM" id="Phobius"/>
    </source>
</evidence>
<keyword evidence="2" id="KW-0812">Transmembrane</keyword>
<sequence>PPGERYVTRTFHVGTGSSDNGVGANAANNGSGDNTYGSCLHSMEFLLVSIVLAVLLLLAIDVAICAVFRLRRDNQEKYKQENIRGYDNRSHYSGSKGLP</sequence>
<protein>
    <submittedName>
        <fullName evidence="3">Uncharacterized protein</fullName>
    </submittedName>
</protein>
<feature type="non-terminal residue" evidence="3">
    <location>
        <position position="99"/>
    </location>
</feature>
<proteinExistence type="predicted"/>
<feature type="transmembrane region" description="Helical" evidence="2">
    <location>
        <begin position="45"/>
        <end position="70"/>
    </location>
</feature>
<dbReference type="AlphaFoldDB" id="A0A8S4NBI3"/>
<keyword evidence="4" id="KW-1185">Reference proteome</keyword>
<evidence type="ECO:0000313" key="4">
    <source>
        <dbReference type="Proteomes" id="UP000749559"/>
    </source>
</evidence>
<organism evidence="3 4">
    <name type="scientific">Owenia fusiformis</name>
    <name type="common">Polychaete worm</name>
    <dbReference type="NCBI Taxonomy" id="6347"/>
    <lineage>
        <taxon>Eukaryota</taxon>
        <taxon>Metazoa</taxon>
        <taxon>Spiralia</taxon>
        <taxon>Lophotrochozoa</taxon>
        <taxon>Annelida</taxon>
        <taxon>Polychaeta</taxon>
        <taxon>Sedentaria</taxon>
        <taxon>Canalipalpata</taxon>
        <taxon>Sabellida</taxon>
        <taxon>Oweniida</taxon>
        <taxon>Oweniidae</taxon>
        <taxon>Owenia</taxon>
    </lineage>
</organism>
<comment type="caution">
    <text evidence="3">The sequence shown here is derived from an EMBL/GenBank/DDBJ whole genome shotgun (WGS) entry which is preliminary data.</text>
</comment>
<feature type="compositionally biased region" description="Basic and acidic residues" evidence="1">
    <location>
        <begin position="79"/>
        <end position="90"/>
    </location>
</feature>
<dbReference type="Proteomes" id="UP000749559">
    <property type="component" value="Unassembled WGS sequence"/>
</dbReference>
<feature type="region of interest" description="Disordered" evidence="1">
    <location>
        <begin position="1"/>
        <end position="27"/>
    </location>
</feature>
<gene>
    <name evidence="3" type="ORF">OFUS_LOCUS5252</name>
</gene>
<keyword evidence="2" id="KW-0472">Membrane</keyword>
<reference evidence="3" key="1">
    <citation type="submission" date="2022-03" db="EMBL/GenBank/DDBJ databases">
        <authorList>
            <person name="Martin C."/>
        </authorList>
    </citation>
    <scope>NUCLEOTIDE SEQUENCE</scope>
</reference>
<feature type="region of interest" description="Disordered" evidence="1">
    <location>
        <begin position="79"/>
        <end position="99"/>
    </location>
</feature>
<accession>A0A8S4NBI3</accession>
<evidence type="ECO:0000256" key="1">
    <source>
        <dbReference type="SAM" id="MobiDB-lite"/>
    </source>
</evidence>
<name>A0A8S4NBI3_OWEFU</name>
<evidence type="ECO:0000313" key="3">
    <source>
        <dbReference type="EMBL" id="CAH1778319.1"/>
    </source>
</evidence>
<feature type="compositionally biased region" description="Low complexity" evidence="1">
    <location>
        <begin position="16"/>
        <end position="27"/>
    </location>
</feature>